<reference evidence="3 4" key="1">
    <citation type="submission" date="2018-01" db="EMBL/GenBank/DDBJ databases">
        <title>Halomonas endophytica sp. nov., isolated from storage liquid in the stems of Populus euphratica.</title>
        <authorList>
            <person name="Chen C."/>
        </authorList>
    </citation>
    <scope>NUCLEOTIDE SEQUENCE [LARGE SCALE GENOMIC DNA]</scope>
    <source>
        <strain evidence="3 4">DSM 26881</strain>
    </source>
</reference>
<evidence type="ECO:0000313" key="4">
    <source>
        <dbReference type="Proteomes" id="UP000235346"/>
    </source>
</evidence>
<gene>
    <name evidence="3" type="ORF">C1H66_14245</name>
</gene>
<feature type="region of interest" description="Disordered" evidence="1">
    <location>
        <begin position="150"/>
        <end position="183"/>
    </location>
</feature>
<sequence length="183" mass="19382">MIKTPTLLLAAALLIPSLALGATLELPGDARVEFQVIDSLHLSQDEPRHDDIVLRPVADGNGTHQLPEYCVVIGDARLDGERIRLTAKALTCIETDGSDSEIYSGEVSAAAYEEDGSYGVAADCDEGRCALEPSAGFLLQFAEGLAIEQQDNPSAQINEQRRQAEGAGVANPIPAEAPDPDDD</sequence>
<dbReference type="Proteomes" id="UP000235346">
    <property type="component" value="Unassembled WGS sequence"/>
</dbReference>
<organism evidence="3 4">
    <name type="scientific">Halomonas heilongjiangensis</name>
    <dbReference type="NCBI Taxonomy" id="1387883"/>
    <lineage>
        <taxon>Bacteria</taxon>
        <taxon>Pseudomonadati</taxon>
        <taxon>Pseudomonadota</taxon>
        <taxon>Gammaproteobacteria</taxon>
        <taxon>Oceanospirillales</taxon>
        <taxon>Halomonadaceae</taxon>
        <taxon>Halomonas</taxon>
    </lineage>
</organism>
<accession>A0A2N7TKL0</accession>
<name>A0A2N7TKL0_9GAMM</name>
<keyword evidence="4" id="KW-1185">Reference proteome</keyword>
<keyword evidence="2" id="KW-0732">Signal</keyword>
<feature type="signal peptide" evidence="2">
    <location>
        <begin position="1"/>
        <end position="21"/>
    </location>
</feature>
<dbReference type="OrthoDB" id="6118120at2"/>
<evidence type="ECO:0000313" key="3">
    <source>
        <dbReference type="EMBL" id="PMR68668.1"/>
    </source>
</evidence>
<evidence type="ECO:0000256" key="1">
    <source>
        <dbReference type="SAM" id="MobiDB-lite"/>
    </source>
</evidence>
<dbReference type="RefSeq" id="WP_102628549.1">
    <property type="nucleotide sequence ID" value="NZ_PDOH01000050.1"/>
</dbReference>
<feature type="chain" id="PRO_5014925117" evidence="2">
    <location>
        <begin position="22"/>
        <end position="183"/>
    </location>
</feature>
<dbReference type="AlphaFoldDB" id="A0A2N7TKL0"/>
<protein>
    <submittedName>
        <fullName evidence="3">Uncharacterized protein</fullName>
    </submittedName>
</protein>
<comment type="caution">
    <text evidence="3">The sequence shown here is derived from an EMBL/GenBank/DDBJ whole genome shotgun (WGS) entry which is preliminary data.</text>
</comment>
<evidence type="ECO:0000256" key="2">
    <source>
        <dbReference type="SAM" id="SignalP"/>
    </source>
</evidence>
<proteinExistence type="predicted"/>
<dbReference type="EMBL" id="PNRE01000063">
    <property type="protein sequence ID" value="PMR68668.1"/>
    <property type="molecule type" value="Genomic_DNA"/>
</dbReference>